<feature type="compositionally biased region" description="Low complexity" evidence="1">
    <location>
        <begin position="59"/>
        <end position="77"/>
    </location>
</feature>
<sequence length="116" mass="11739">MVCPADFAYRDCPPMQKLPHLPRTSPATATAAPPPSKPVPAPRTSQSTVATGAPPPSRPSQAAAKRMSASAAVPSVALPEPGPTTDGGSTSPLPTEAENTDTEGETSYSDAESTDP</sequence>
<feature type="compositionally biased region" description="Pro residues" evidence="1">
    <location>
        <begin position="32"/>
        <end position="41"/>
    </location>
</feature>
<gene>
    <name evidence="2" type="ORF">BV898_06104</name>
</gene>
<dbReference type="AlphaFoldDB" id="A0A1W0WXG0"/>
<organism evidence="2 3">
    <name type="scientific">Hypsibius exemplaris</name>
    <name type="common">Freshwater tardigrade</name>
    <dbReference type="NCBI Taxonomy" id="2072580"/>
    <lineage>
        <taxon>Eukaryota</taxon>
        <taxon>Metazoa</taxon>
        <taxon>Ecdysozoa</taxon>
        <taxon>Tardigrada</taxon>
        <taxon>Eutardigrada</taxon>
        <taxon>Parachela</taxon>
        <taxon>Hypsibioidea</taxon>
        <taxon>Hypsibiidae</taxon>
        <taxon>Hypsibius</taxon>
    </lineage>
</organism>
<evidence type="ECO:0000313" key="3">
    <source>
        <dbReference type="Proteomes" id="UP000192578"/>
    </source>
</evidence>
<dbReference type="Proteomes" id="UP000192578">
    <property type="component" value="Unassembled WGS sequence"/>
</dbReference>
<evidence type="ECO:0000256" key="1">
    <source>
        <dbReference type="SAM" id="MobiDB-lite"/>
    </source>
</evidence>
<feature type="region of interest" description="Disordered" evidence="1">
    <location>
        <begin position="1"/>
        <end position="116"/>
    </location>
</feature>
<feature type="compositionally biased region" description="Polar residues" evidence="1">
    <location>
        <begin position="105"/>
        <end position="116"/>
    </location>
</feature>
<protein>
    <submittedName>
        <fullName evidence="2">Uncharacterized protein</fullName>
    </submittedName>
</protein>
<name>A0A1W0WXG0_HYPEX</name>
<proteinExistence type="predicted"/>
<reference evidence="3" key="1">
    <citation type="submission" date="2017-01" db="EMBL/GenBank/DDBJ databases">
        <title>Comparative genomics of anhydrobiosis in the tardigrade Hypsibius dujardini.</title>
        <authorList>
            <person name="Yoshida Y."/>
            <person name="Koutsovoulos G."/>
            <person name="Laetsch D."/>
            <person name="Stevens L."/>
            <person name="Kumar S."/>
            <person name="Horikawa D."/>
            <person name="Ishino K."/>
            <person name="Komine S."/>
            <person name="Tomita M."/>
            <person name="Blaxter M."/>
            <person name="Arakawa K."/>
        </authorList>
    </citation>
    <scope>NUCLEOTIDE SEQUENCE [LARGE SCALE GENOMIC DNA]</scope>
    <source>
        <strain evidence="3">Z151</strain>
    </source>
</reference>
<evidence type="ECO:0000313" key="2">
    <source>
        <dbReference type="EMBL" id="OQV19833.1"/>
    </source>
</evidence>
<comment type="caution">
    <text evidence="2">The sequence shown here is derived from an EMBL/GenBank/DDBJ whole genome shotgun (WGS) entry which is preliminary data.</text>
</comment>
<accession>A0A1W0WXG0</accession>
<keyword evidence="3" id="KW-1185">Reference proteome</keyword>
<dbReference type="EMBL" id="MTYJ01000035">
    <property type="protein sequence ID" value="OQV19833.1"/>
    <property type="molecule type" value="Genomic_DNA"/>
</dbReference>
<feature type="compositionally biased region" description="Low complexity" evidence="1">
    <location>
        <begin position="22"/>
        <end position="31"/>
    </location>
</feature>